<dbReference type="Proteomes" id="UP001255856">
    <property type="component" value="Unassembled WGS sequence"/>
</dbReference>
<proteinExistence type="predicted"/>
<keyword evidence="3" id="KW-1185">Reference proteome</keyword>
<evidence type="ECO:0000313" key="2">
    <source>
        <dbReference type="EMBL" id="KAK2075642.1"/>
    </source>
</evidence>
<evidence type="ECO:0000313" key="3">
    <source>
        <dbReference type="Proteomes" id="UP001255856"/>
    </source>
</evidence>
<dbReference type="AlphaFoldDB" id="A0AAD9IGB2"/>
<gene>
    <name evidence="2" type="ORF">QBZ16_001750</name>
</gene>
<name>A0AAD9IGB2_PROWI</name>
<protein>
    <submittedName>
        <fullName evidence="2">Uncharacterized protein</fullName>
    </submittedName>
</protein>
<reference evidence="2" key="1">
    <citation type="submission" date="2021-01" db="EMBL/GenBank/DDBJ databases">
        <authorList>
            <person name="Eckstrom K.M.E."/>
        </authorList>
    </citation>
    <scope>NUCLEOTIDE SEQUENCE</scope>
    <source>
        <strain evidence="2">UVCC 0001</strain>
    </source>
</reference>
<sequence>MPLAMSSEIKTPSAKRQRGPSARGSATDHRIIISDELGVQSTFKLANGEILVDEKAHVLCWNGLVLLRFAEASQLRAFWACFPGLRGASVHCDLPRPGRVPIPRPSSEDALGPADGAALGAEALLGLLAPYDQLAAPHALRLEPPSAPWPTLLGADEEAPARAGGLQSQLGTPKLLSRRALSCELMSF</sequence>
<organism evidence="2 3">
    <name type="scientific">Prototheca wickerhamii</name>
    <dbReference type="NCBI Taxonomy" id="3111"/>
    <lineage>
        <taxon>Eukaryota</taxon>
        <taxon>Viridiplantae</taxon>
        <taxon>Chlorophyta</taxon>
        <taxon>core chlorophytes</taxon>
        <taxon>Trebouxiophyceae</taxon>
        <taxon>Chlorellales</taxon>
        <taxon>Chlorellaceae</taxon>
        <taxon>Prototheca</taxon>
    </lineage>
</organism>
<comment type="caution">
    <text evidence="2">The sequence shown here is derived from an EMBL/GenBank/DDBJ whole genome shotgun (WGS) entry which is preliminary data.</text>
</comment>
<dbReference type="EMBL" id="JASFZW010000014">
    <property type="protein sequence ID" value="KAK2075642.1"/>
    <property type="molecule type" value="Genomic_DNA"/>
</dbReference>
<feature type="region of interest" description="Disordered" evidence="1">
    <location>
        <begin position="1"/>
        <end position="26"/>
    </location>
</feature>
<accession>A0AAD9IGB2</accession>
<evidence type="ECO:0000256" key="1">
    <source>
        <dbReference type="SAM" id="MobiDB-lite"/>
    </source>
</evidence>